<dbReference type="AlphaFoldDB" id="A0A4Y7JV64"/>
<sequence>MACCHSLALLNGEEDRCGHFFNTVILMIFVSAESFNAKVTFQR</sequence>
<dbReference type="EMBL" id="CM010720">
    <property type="protein sequence ID" value="RZC64963.1"/>
    <property type="molecule type" value="Genomic_DNA"/>
</dbReference>
<protein>
    <submittedName>
        <fullName evidence="1">Uncharacterized protein</fullName>
    </submittedName>
</protein>
<dbReference type="Gramene" id="RZC64963">
    <property type="protein sequence ID" value="RZC64963"/>
    <property type="gene ID" value="C5167_008653"/>
</dbReference>
<evidence type="ECO:0000313" key="1">
    <source>
        <dbReference type="EMBL" id="RZC64963.1"/>
    </source>
</evidence>
<evidence type="ECO:0000313" key="2">
    <source>
        <dbReference type="Proteomes" id="UP000316621"/>
    </source>
</evidence>
<organism evidence="1 2">
    <name type="scientific">Papaver somniferum</name>
    <name type="common">Opium poppy</name>
    <dbReference type="NCBI Taxonomy" id="3469"/>
    <lineage>
        <taxon>Eukaryota</taxon>
        <taxon>Viridiplantae</taxon>
        <taxon>Streptophyta</taxon>
        <taxon>Embryophyta</taxon>
        <taxon>Tracheophyta</taxon>
        <taxon>Spermatophyta</taxon>
        <taxon>Magnoliopsida</taxon>
        <taxon>Ranunculales</taxon>
        <taxon>Papaveraceae</taxon>
        <taxon>Papaveroideae</taxon>
        <taxon>Papaver</taxon>
    </lineage>
</organism>
<name>A0A4Y7JV64_PAPSO</name>
<keyword evidence="2" id="KW-1185">Reference proteome</keyword>
<accession>A0A4Y7JV64</accession>
<gene>
    <name evidence="1" type="ORF">C5167_008653</name>
</gene>
<proteinExistence type="predicted"/>
<dbReference type="Proteomes" id="UP000316621">
    <property type="component" value="Chromosome 6"/>
</dbReference>
<reference evidence="1 2" key="1">
    <citation type="journal article" date="2018" name="Science">
        <title>The opium poppy genome and morphinan production.</title>
        <authorList>
            <person name="Guo L."/>
            <person name="Winzer T."/>
            <person name="Yang X."/>
            <person name="Li Y."/>
            <person name="Ning Z."/>
            <person name="He Z."/>
            <person name="Teodor R."/>
            <person name="Lu Y."/>
            <person name="Bowser T.A."/>
            <person name="Graham I.A."/>
            <person name="Ye K."/>
        </authorList>
    </citation>
    <scope>NUCLEOTIDE SEQUENCE [LARGE SCALE GENOMIC DNA]</scope>
    <source>
        <strain evidence="2">cv. HN1</strain>
        <tissue evidence="1">Leaves</tissue>
    </source>
</reference>